<organism evidence="10 11">
    <name type="scientific">Oceanobacter antarcticus</name>
    <dbReference type="NCBI Taxonomy" id="3133425"/>
    <lineage>
        <taxon>Bacteria</taxon>
        <taxon>Pseudomonadati</taxon>
        <taxon>Pseudomonadota</taxon>
        <taxon>Gammaproteobacteria</taxon>
        <taxon>Oceanospirillales</taxon>
        <taxon>Oceanospirillaceae</taxon>
        <taxon>Oceanobacter</taxon>
    </lineage>
</organism>
<sequence>MIDCSKPSLSIVIPMYNEIDNVGPMVARVHEALTSYQGHWELLVVDDGSTDGTPQALHRESDLYGPHVRVVELRRNFGQTAAMQAGIDEARGELIATLDGDLQNDPADIPRMIDHLIEKDLDLLTGWRKNRKDDLVMRKIPSRIANRLIGKITGVRINDYGCSLKVYRAAIIKQVRLYGEMHRFIPAWVAAVVPPSRIGEIVVTHHARTAGTSKYGISRTFRVILDLLSVYFFMRYRARPGHFFGMIGLSMGSIGTLLLMYLAVIKFALGEDIGGRPLFLIAVVCVIAALQFLTTGVMSELISRTYFESSQRQQHQYVIYNRGDASDDQEACWAAPGQVIVEAADSTGKATDDASSQG</sequence>
<evidence type="ECO:0000256" key="2">
    <source>
        <dbReference type="ARBA" id="ARBA00022676"/>
    </source>
</evidence>
<feature type="domain" description="Glycosyltransferase 2-like" evidence="9">
    <location>
        <begin position="10"/>
        <end position="174"/>
    </location>
</feature>
<evidence type="ECO:0000256" key="6">
    <source>
        <dbReference type="ARBA" id="ARBA00022989"/>
    </source>
</evidence>
<name>A0ABW8NNE2_9GAMM</name>
<keyword evidence="7 8" id="KW-0472">Membrane</keyword>
<dbReference type="RefSeq" id="WP_416207044.1">
    <property type="nucleotide sequence ID" value="NZ_JBBKTX010000024.1"/>
</dbReference>
<proteinExistence type="predicted"/>
<evidence type="ECO:0000313" key="11">
    <source>
        <dbReference type="Proteomes" id="UP001620597"/>
    </source>
</evidence>
<dbReference type="CDD" id="cd04187">
    <property type="entry name" value="DPM1_like_bac"/>
    <property type="match status" value="1"/>
</dbReference>
<evidence type="ECO:0000256" key="8">
    <source>
        <dbReference type="SAM" id="Phobius"/>
    </source>
</evidence>
<comment type="caution">
    <text evidence="10">The sequence shown here is derived from an EMBL/GenBank/DDBJ whole genome shotgun (WGS) entry which is preliminary data.</text>
</comment>
<gene>
    <name evidence="10" type="ORF">WG929_16885</name>
</gene>
<dbReference type="EMBL" id="JBBKTX010000024">
    <property type="protein sequence ID" value="MFK4754090.1"/>
    <property type="molecule type" value="Genomic_DNA"/>
</dbReference>
<dbReference type="SUPFAM" id="SSF53448">
    <property type="entry name" value="Nucleotide-diphospho-sugar transferases"/>
    <property type="match status" value="1"/>
</dbReference>
<keyword evidence="5" id="KW-0448">Lipopolysaccharide biosynthesis</keyword>
<feature type="transmembrane region" description="Helical" evidence="8">
    <location>
        <begin position="277"/>
        <end position="302"/>
    </location>
</feature>
<dbReference type="EC" id="2.4.-.-" evidence="10"/>
<feature type="transmembrane region" description="Helical" evidence="8">
    <location>
        <begin position="243"/>
        <end position="265"/>
    </location>
</feature>
<dbReference type="Pfam" id="PF00535">
    <property type="entry name" value="Glycos_transf_2"/>
    <property type="match status" value="1"/>
</dbReference>
<dbReference type="InterPro" id="IPR029044">
    <property type="entry name" value="Nucleotide-diphossugar_trans"/>
</dbReference>
<accession>A0ABW8NNE2</accession>
<dbReference type="InterPro" id="IPR050256">
    <property type="entry name" value="Glycosyltransferase_2"/>
</dbReference>
<evidence type="ECO:0000256" key="7">
    <source>
        <dbReference type="ARBA" id="ARBA00023136"/>
    </source>
</evidence>
<dbReference type="GO" id="GO:0016757">
    <property type="term" value="F:glycosyltransferase activity"/>
    <property type="evidence" value="ECO:0007669"/>
    <property type="project" value="UniProtKB-KW"/>
</dbReference>
<keyword evidence="6 8" id="KW-1133">Transmembrane helix</keyword>
<keyword evidence="3 10" id="KW-0808">Transferase</keyword>
<evidence type="ECO:0000256" key="4">
    <source>
        <dbReference type="ARBA" id="ARBA00022692"/>
    </source>
</evidence>
<dbReference type="InterPro" id="IPR001173">
    <property type="entry name" value="Glyco_trans_2-like"/>
</dbReference>
<evidence type="ECO:0000259" key="9">
    <source>
        <dbReference type="Pfam" id="PF00535"/>
    </source>
</evidence>
<dbReference type="Proteomes" id="UP001620597">
    <property type="component" value="Unassembled WGS sequence"/>
</dbReference>
<keyword evidence="2 10" id="KW-0328">Glycosyltransferase</keyword>
<keyword evidence="11" id="KW-1185">Reference proteome</keyword>
<evidence type="ECO:0000313" key="10">
    <source>
        <dbReference type="EMBL" id="MFK4754090.1"/>
    </source>
</evidence>
<protein>
    <submittedName>
        <fullName evidence="10">Glycosyltransferase family 2 protein</fullName>
        <ecNumber evidence="10">2.4.-.-</ecNumber>
    </submittedName>
</protein>
<dbReference type="PANTHER" id="PTHR48090:SF3">
    <property type="entry name" value="UNDECAPRENYL-PHOSPHATE 4-DEOXY-4-FORMAMIDO-L-ARABINOSE TRANSFERASE"/>
    <property type="match status" value="1"/>
</dbReference>
<keyword evidence="1" id="KW-1003">Cell membrane</keyword>
<dbReference type="PANTHER" id="PTHR48090">
    <property type="entry name" value="UNDECAPRENYL-PHOSPHATE 4-DEOXY-4-FORMAMIDO-L-ARABINOSE TRANSFERASE-RELATED"/>
    <property type="match status" value="1"/>
</dbReference>
<keyword evidence="4 8" id="KW-0812">Transmembrane</keyword>
<evidence type="ECO:0000256" key="3">
    <source>
        <dbReference type="ARBA" id="ARBA00022679"/>
    </source>
</evidence>
<reference evidence="10 11" key="1">
    <citation type="submission" date="2024-03" db="EMBL/GenBank/DDBJ databases">
        <title>High-quality draft genome sequence of Oceanobacter sp. wDCs-4.</title>
        <authorList>
            <person name="Dong C."/>
        </authorList>
    </citation>
    <scope>NUCLEOTIDE SEQUENCE [LARGE SCALE GENOMIC DNA]</scope>
    <source>
        <strain evidence="11">wDCs-4</strain>
    </source>
</reference>
<evidence type="ECO:0000256" key="5">
    <source>
        <dbReference type="ARBA" id="ARBA00022985"/>
    </source>
</evidence>
<dbReference type="Gene3D" id="3.90.550.10">
    <property type="entry name" value="Spore Coat Polysaccharide Biosynthesis Protein SpsA, Chain A"/>
    <property type="match status" value="1"/>
</dbReference>
<evidence type="ECO:0000256" key="1">
    <source>
        <dbReference type="ARBA" id="ARBA00022475"/>
    </source>
</evidence>